<dbReference type="SUPFAM" id="SSF54427">
    <property type="entry name" value="NTF2-like"/>
    <property type="match status" value="1"/>
</dbReference>
<evidence type="ECO:0000313" key="1">
    <source>
        <dbReference type="EMBL" id="PZR16138.1"/>
    </source>
</evidence>
<gene>
    <name evidence="1" type="ORF">DI536_07560</name>
</gene>
<accession>A0A2W5V443</accession>
<dbReference type="Gene3D" id="3.10.450.50">
    <property type="match status" value="1"/>
</dbReference>
<dbReference type="PROSITE" id="PS51257">
    <property type="entry name" value="PROKAR_LIPOPROTEIN"/>
    <property type="match status" value="1"/>
</dbReference>
<dbReference type="AlphaFoldDB" id="A0A2W5V443"/>
<evidence type="ECO:0000313" key="2">
    <source>
        <dbReference type="Proteomes" id="UP000249061"/>
    </source>
</evidence>
<proteinExistence type="predicted"/>
<dbReference type="Proteomes" id="UP000249061">
    <property type="component" value="Unassembled WGS sequence"/>
</dbReference>
<organism evidence="1 2">
    <name type="scientific">Archangium gephyra</name>
    <dbReference type="NCBI Taxonomy" id="48"/>
    <lineage>
        <taxon>Bacteria</taxon>
        <taxon>Pseudomonadati</taxon>
        <taxon>Myxococcota</taxon>
        <taxon>Myxococcia</taxon>
        <taxon>Myxococcales</taxon>
        <taxon>Cystobacterineae</taxon>
        <taxon>Archangiaceae</taxon>
        <taxon>Archangium</taxon>
    </lineage>
</organism>
<name>A0A2W5V443_9BACT</name>
<reference evidence="1 2" key="1">
    <citation type="submission" date="2017-08" db="EMBL/GenBank/DDBJ databases">
        <title>Infants hospitalized years apart are colonized by the same room-sourced microbial strains.</title>
        <authorList>
            <person name="Brooks B."/>
            <person name="Olm M.R."/>
            <person name="Firek B.A."/>
            <person name="Baker R."/>
            <person name="Thomas B.C."/>
            <person name="Morowitz M.J."/>
            <person name="Banfield J.F."/>
        </authorList>
    </citation>
    <scope>NUCLEOTIDE SEQUENCE [LARGE SCALE GENOMIC DNA]</scope>
    <source>
        <strain evidence="1">S2_003_000_R2_14</strain>
    </source>
</reference>
<protein>
    <recommendedName>
        <fullName evidence="3">Nuclear transport factor 2 family protein</fullName>
    </recommendedName>
</protein>
<sequence>MRAVLPLLASLCLFAGCRGPRSSPAGSVKSFFSALESQDWSSMADIASDASFKRVGTRERAIATFQRDYDGWDNIDITIKEELIDVDGKSATVIFGCVSTQLINYKEQKFDCSDTWMLVKQDDDKWHLHLPGTTRVRPMQ</sequence>
<dbReference type="InterPro" id="IPR032710">
    <property type="entry name" value="NTF2-like_dom_sf"/>
</dbReference>
<dbReference type="EMBL" id="QFQP01000004">
    <property type="protein sequence ID" value="PZR16138.1"/>
    <property type="molecule type" value="Genomic_DNA"/>
</dbReference>
<comment type="caution">
    <text evidence="1">The sequence shown here is derived from an EMBL/GenBank/DDBJ whole genome shotgun (WGS) entry which is preliminary data.</text>
</comment>
<evidence type="ECO:0008006" key="3">
    <source>
        <dbReference type="Google" id="ProtNLM"/>
    </source>
</evidence>